<dbReference type="GO" id="GO:0030983">
    <property type="term" value="F:mismatched DNA binding"/>
    <property type="evidence" value="ECO:0007669"/>
    <property type="project" value="InterPro"/>
</dbReference>
<evidence type="ECO:0000256" key="2">
    <source>
        <dbReference type="ARBA" id="ARBA00021975"/>
    </source>
</evidence>
<dbReference type="FunFam" id="3.30.230.10:FF:000013">
    <property type="entry name" value="DNA mismatch repair endonuclease MutL"/>
    <property type="match status" value="1"/>
</dbReference>
<dbReference type="InterPro" id="IPR013507">
    <property type="entry name" value="DNA_mismatch_S5_2-like"/>
</dbReference>
<dbReference type="InterPro" id="IPR038973">
    <property type="entry name" value="MutL/Mlh/Pms-like"/>
</dbReference>
<dbReference type="PANTHER" id="PTHR10073">
    <property type="entry name" value="DNA MISMATCH REPAIR PROTEIN MLH, PMS, MUTL"/>
    <property type="match status" value="1"/>
</dbReference>
<dbReference type="CDD" id="cd16926">
    <property type="entry name" value="HATPase_MutL-MLH-PMS-like"/>
    <property type="match status" value="1"/>
</dbReference>
<evidence type="ECO:0000259" key="8">
    <source>
        <dbReference type="SMART" id="SM01340"/>
    </source>
</evidence>
<keyword evidence="4 5" id="KW-0234">DNA repair</keyword>
<dbReference type="PANTHER" id="PTHR10073:SF12">
    <property type="entry name" value="DNA MISMATCH REPAIR PROTEIN MLH1"/>
    <property type="match status" value="1"/>
</dbReference>
<dbReference type="GO" id="GO:0006298">
    <property type="term" value="P:mismatch repair"/>
    <property type="evidence" value="ECO:0007669"/>
    <property type="project" value="UniProtKB-UniRule"/>
</dbReference>
<keyword evidence="10" id="KW-1185">Reference proteome</keyword>
<dbReference type="SMART" id="SM00853">
    <property type="entry name" value="MutL_C"/>
    <property type="match status" value="1"/>
</dbReference>
<proteinExistence type="inferred from homology"/>
<dbReference type="GO" id="GO:0016887">
    <property type="term" value="F:ATP hydrolysis activity"/>
    <property type="evidence" value="ECO:0007669"/>
    <property type="project" value="InterPro"/>
</dbReference>
<dbReference type="InterPro" id="IPR037198">
    <property type="entry name" value="MutL_C_sf"/>
</dbReference>
<dbReference type="Pfam" id="PF13589">
    <property type="entry name" value="HATPase_c_3"/>
    <property type="match status" value="1"/>
</dbReference>
<organism evidence="9 10">
    <name type="scientific">Halovibrio salipaludis</name>
    <dbReference type="NCBI Taxonomy" id="2032626"/>
    <lineage>
        <taxon>Bacteria</taxon>
        <taxon>Pseudomonadati</taxon>
        <taxon>Pseudomonadota</taxon>
        <taxon>Gammaproteobacteria</taxon>
        <taxon>Oceanospirillales</taxon>
        <taxon>Halomonadaceae</taxon>
        <taxon>Halovibrio</taxon>
    </lineage>
</organism>
<accession>A0A2A2F2C4</accession>
<dbReference type="InterPro" id="IPR042121">
    <property type="entry name" value="MutL_C_regsub"/>
</dbReference>
<dbReference type="Proteomes" id="UP000218896">
    <property type="component" value="Unassembled WGS sequence"/>
</dbReference>
<dbReference type="GO" id="GO:0004519">
    <property type="term" value="F:endonuclease activity"/>
    <property type="evidence" value="ECO:0007669"/>
    <property type="project" value="UniProtKB-KW"/>
</dbReference>
<dbReference type="OrthoDB" id="9763467at2"/>
<comment type="function">
    <text evidence="5">This protein is involved in the repair of mismatches in DNA. It is required for dam-dependent methyl-directed DNA mismatch repair. May act as a 'molecular matchmaker', a protein that promotes the formation of a stable complex between two or more DNA-binding proteins in an ATP-dependent manner without itself being part of a final effector complex.</text>
</comment>
<dbReference type="InterPro" id="IPR014721">
    <property type="entry name" value="Ribsml_uS5_D2-typ_fold_subgr"/>
</dbReference>
<feature type="region of interest" description="Disordered" evidence="6">
    <location>
        <begin position="333"/>
        <end position="428"/>
    </location>
</feature>
<dbReference type="AlphaFoldDB" id="A0A2A2F2C4"/>
<feature type="compositionally biased region" description="Polar residues" evidence="6">
    <location>
        <begin position="411"/>
        <end position="425"/>
    </location>
</feature>
<dbReference type="Gene3D" id="3.30.1370.100">
    <property type="entry name" value="MutL, C-terminal domain, regulatory subdomain"/>
    <property type="match status" value="1"/>
</dbReference>
<feature type="domain" description="MutL C-terminal dimerisation" evidence="7">
    <location>
        <begin position="437"/>
        <end position="580"/>
    </location>
</feature>
<dbReference type="InterPro" id="IPR014790">
    <property type="entry name" value="MutL_C"/>
</dbReference>
<dbReference type="InterPro" id="IPR042120">
    <property type="entry name" value="MutL_C_dimsub"/>
</dbReference>
<dbReference type="RefSeq" id="WP_095618334.1">
    <property type="nucleotide sequence ID" value="NZ_NSKD01000007.1"/>
</dbReference>
<dbReference type="EMBL" id="NSKD01000007">
    <property type="protein sequence ID" value="PAU78765.1"/>
    <property type="molecule type" value="Genomic_DNA"/>
</dbReference>
<dbReference type="NCBIfam" id="NF000949">
    <property type="entry name" value="PRK00095.1-2"/>
    <property type="match status" value="1"/>
</dbReference>
<keyword evidence="3 5" id="KW-0227">DNA damage</keyword>
<dbReference type="SUPFAM" id="SSF54211">
    <property type="entry name" value="Ribosomal protein S5 domain 2-like"/>
    <property type="match status" value="1"/>
</dbReference>
<dbReference type="Gene3D" id="3.30.565.10">
    <property type="entry name" value="Histidine kinase-like ATPase, C-terminal domain"/>
    <property type="match status" value="1"/>
</dbReference>
<feature type="compositionally biased region" description="Polar residues" evidence="6">
    <location>
        <begin position="370"/>
        <end position="384"/>
    </location>
</feature>
<name>A0A2A2F2C4_9GAMM</name>
<feature type="compositionally biased region" description="Low complexity" evidence="6">
    <location>
        <begin position="347"/>
        <end position="369"/>
    </location>
</feature>
<keyword evidence="9" id="KW-0540">Nuclease</keyword>
<dbReference type="GO" id="GO:0005524">
    <property type="term" value="F:ATP binding"/>
    <property type="evidence" value="ECO:0007669"/>
    <property type="project" value="InterPro"/>
</dbReference>
<dbReference type="InterPro" id="IPR014762">
    <property type="entry name" value="DNA_mismatch_repair_CS"/>
</dbReference>
<evidence type="ECO:0000256" key="5">
    <source>
        <dbReference type="HAMAP-Rule" id="MF_00149"/>
    </source>
</evidence>
<protein>
    <recommendedName>
        <fullName evidence="2 5">DNA mismatch repair protein MutL</fullName>
    </recommendedName>
</protein>
<keyword evidence="9" id="KW-0378">Hydrolase</keyword>
<dbReference type="NCBIfam" id="TIGR00585">
    <property type="entry name" value="mutl"/>
    <property type="match status" value="1"/>
</dbReference>
<evidence type="ECO:0000259" key="7">
    <source>
        <dbReference type="SMART" id="SM00853"/>
    </source>
</evidence>
<dbReference type="SMART" id="SM01340">
    <property type="entry name" value="DNA_mis_repair"/>
    <property type="match status" value="1"/>
</dbReference>
<dbReference type="HAMAP" id="MF_00149">
    <property type="entry name" value="DNA_mis_repair"/>
    <property type="match status" value="1"/>
</dbReference>
<evidence type="ECO:0000313" key="9">
    <source>
        <dbReference type="EMBL" id="PAU78765.1"/>
    </source>
</evidence>
<dbReference type="SUPFAM" id="SSF118116">
    <property type="entry name" value="DNA mismatch repair protein MutL"/>
    <property type="match status" value="1"/>
</dbReference>
<dbReference type="InterPro" id="IPR002099">
    <property type="entry name" value="MutL/Mlh/PMS"/>
</dbReference>
<feature type="compositionally biased region" description="Basic and acidic residues" evidence="6">
    <location>
        <begin position="333"/>
        <end position="344"/>
    </location>
</feature>
<evidence type="ECO:0000256" key="6">
    <source>
        <dbReference type="SAM" id="MobiDB-lite"/>
    </source>
</evidence>
<reference evidence="9 10" key="1">
    <citation type="submission" date="2017-08" db="EMBL/GenBank/DDBJ databases">
        <title>Halovibrio sewagensis sp. nov., isolated from wastewater of high salinity.</title>
        <authorList>
            <person name="Dong X."/>
            <person name="Zhang G."/>
        </authorList>
    </citation>
    <scope>NUCLEOTIDE SEQUENCE [LARGE SCALE GENOMIC DNA]</scope>
    <source>
        <strain evidence="9 10">YL5-2</strain>
    </source>
</reference>
<feature type="domain" description="DNA mismatch repair protein S5" evidence="8">
    <location>
        <begin position="213"/>
        <end position="331"/>
    </location>
</feature>
<sequence>MAAIQTLPPRLANQIAAGEVVERPASVTKELIENALDAGASRVEVEVEQGGARLIRVRDDGDGIAHDQMPLALSRHATSKIHSLDDLEAVSSLGFRGEALASISSVARLTLTSRARGETEGWCVEAEGQDMQTRVSPAAHPQGTTVEVRDLFFNTPARRKFLRTEKTEFNHLEENLRRQALSRFDVGFTLQHNGRAVQSLRPATTERDRQQRVASLCGSQFMEHALSIDVEASGLRLQGWVALPTFSRSQADLQYFFVNGRPIRDRLVAHAVRQAYRDVLYNQRHPAFVLYLEVDPANVDVNVHPTKHEVRFRDGRLVHDFLFRSLHRALAEVRPGDDSTEPGHGEAGAPGPSGSSVATGAAGGPAVSGQVQNQNRPASPSETEAQMAFYGGLHQGGGPSANAVGEASPTPFIQSRTTAPSTMPQASEGEMPPLGYAVAQLHGVYILAQSAEGMVIVDMHAAHERIVYERMKRGVAGEGVTSQPMLVPLTLNVSQREADHAEQYAEDMATLGLQLDRMGPETVTVRQVPALLRDADMEQLVRDVLSDLVTHGRSQQVEARIEHLLGTMACYGSVRANRQLTIPEMNALLRDMEATERSGQCNHGRPTWTRLSMGDLDKLFMRGQ</sequence>
<dbReference type="Gene3D" id="3.30.230.10">
    <property type="match status" value="1"/>
</dbReference>
<dbReference type="SUPFAM" id="SSF55874">
    <property type="entry name" value="ATPase domain of HSP90 chaperone/DNA topoisomerase II/histidine kinase"/>
    <property type="match status" value="1"/>
</dbReference>
<dbReference type="PROSITE" id="PS00058">
    <property type="entry name" value="DNA_MISMATCH_REPAIR_1"/>
    <property type="match status" value="1"/>
</dbReference>
<dbReference type="CDD" id="cd03482">
    <property type="entry name" value="MutL_Trans_MutL"/>
    <property type="match status" value="1"/>
</dbReference>
<dbReference type="Pfam" id="PF08676">
    <property type="entry name" value="MutL_C"/>
    <property type="match status" value="1"/>
</dbReference>
<dbReference type="Pfam" id="PF01119">
    <property type="entry name" value="DNA_mis_repair"/>
    <property type="match status" value="1"/>
</dbReference>
<dbReference type="GO" id="GO:0032300">
    <property type="term" value="C:mismatch repair complex"/>
    <property type="evidence" value="ECO:0007669"/>
    <property type="project" value="InterPro"/>
</dbReference>
<evidence type="ECO:0000256" key="3">
    <source>
        <dbReference type="ARBA" id="ARBA00022763"/>
    </source>
</evidence>
<evidence type="ECO:0000256" key="1">
    <source>
        <dbReference type="ARBA" id="ARBA00006082"/>
    </source>
</evidence>
<dbReference type="Gene3D" id="3.30.1540.20">
    <property type="entry name" value="MutL, C-terminal domain, dimerisation subdomain"/>
    <property type="match status" value="1"/>
</dbReference>
<comment type="similarity">
    <text evidence="1 5">Belongs to the DNA mismatch repair MutL/HexB family.</text>
</comment>
<dbReference type="GO" id="GO:0140664">
    <property type="term" value="F:ATP-dependent DNA damage sensor activity"/>
    <property type="evidence" value="ECO:0007669"/>
    <property type="project" value="InterPro"/>
</dbReference>
<evidence type="ECO:0000256" key="4">
    <source>
        <dbReference type="ARBA" id="ARBA00023204"/>
    </source>
</evidence>
<keyword evidence="9" id="KW-0255">Endonuclease</keyword>
<dbReference type="FunFam" id="3.30.565.10:FF:000003">
    <property type="entry name" value="DNA mismatch repair endonuclease MutL"/>
    <property type="match status" value="1"/>
</dbReference>
<dbReference type="InterPro" id="IPR020667">
    <property type="entry name" value="DNA_mismatch_repair_MutL"/>
</dbReference>
<dbReference type="InterPro" id="IPR020568">
    <property type="entry name" value="Ribosomal_Su5_D2-typ_SF"/>
</dbReference>
<dbReference type="NCBIfam" id="NF000953">
    <property type="entry name" value="PRK00095.2-4"/>
    <property type="match status" value="1"/>
</dbReference>
<dbReference type="InterPro" id="IPR036890">
    <property type="entry name" value="HATPase_C_sf"/>
</dbReference>
<comment type="caution">
    <text evidence="9">The sequence shown here is derived from an EMBL/GenBank/DDBJ whole genome shotgun (WGS) entry which is preliminary data.</text>
</comment>
<evidence type="ECO:0000313" key="10">
    <source>
        <dbReference type="Proteomes" id="UP000218896"/>
    </source>
</evidence>
<gene>
    <name evidence="5" type="primary">mutL</name>
    <name evidence="9" type="ORF">CK501_13865</name>
</gene>